<gene>
    <name evidence="1" type="ORF">BV25DRAFT_484322</name>
</gene>
<protein>
    <submittedName>
        <fullName evidence="1">Uncharacterized protein</fullName>
    </submittedName>
</protein>
<accession>A0ACB8T2A1</accession>
<name>A0ACB8T2A1_9AGAM</name>
<organism evidence="1 2">
    <name type="scientific">Artomyces pyxidatus</name>
    <dbReference type="NCBI Taxonomy" id="48021"/>
    <lineage>
        <taxon>Eukaryota</taxon>
        <taxon>Fungi</taxon>
        <taxon>Dikarya</taxon>
        <taxon>Basidiomycota</taxon>
        <taxon>Agaricomycotina</taxon>
        <taxon>Agaricomycetes</taxon>
        <taxon>Russulales</taxon>
        <taxon>Auriscalpiaceae</taxon>
        <taxon>Artomyces</taxon>
    </lineage>
</organism>
<comment type="caution">
    <text evidence="1">The sequence shown here is derived from an EMBL/GenBank/DDBJ whole genome shotgun (WGS) entry which is preliminary data.</text>
</comment>
<proteinExistence type="predicted"/>
<evidence type="ECO:0000313" key="2">
    <source>
        <dbReference type="Proteomes" id="UP000814140"/>
    </source>
</evidence>
<keyword evidence="2" id="KW-1185">Reference proteome</keyword>
<dbReference type="EMBL" id="MU277205">
    <property type="protein sequence ID" value="KAI0062908.1"/>
    <property type="molecule type" value="Genomic_DNA"/>
</dbReference>
<dbReference type="Proteomes" id="UP000814140">
    <property type="component" value="Unassembled WGS sequence"/>
</dbReference>
<evidence type="ECO:0000313" key="1">
    <source>
        <dbReference type="EMBL" id="KAI0062908.1"/>
    </source>
</evidence>
<reference evidence="1" key="1">
    <citation type="submission" date="2021-03" db="EMBL/GenBank/DDBJ databases">
        <authorList>
            <consortium name="DOE Joint Genome Institute"/>
            <person name="Ahrendt S."/>
            <person name="Looney B.P."/>
            <person name="Miyauchi S."/>
            <person name="Morin E."/>
            <person name="Drula E."/>
            <person name="Courty P.E."/>
            <person name="Chicoki N."/>
            <person name="Fauchery L."/>
            <person name="Kohler A."/>
            <person name="Kuo A."/>
            <person name="Labutti K."/>
            <person name="Pangilinan J."/>
            <person name="Lipzen A."/>
            <person name="Riley R."/>
            <person name="Andreopoulos W."/>
            <person name="He G."/>
            <person name="Johnson J."/>
            <person name="Barry K.W."/>
            <person name="Grigoriev I.V."/>
            <person name="Nagy L."/>
            <person name="Hibbett D."/>
            <person name="Henrissat B."/>
            <person name="Matheny P.B."/>
            <person name="Labbe J."/>
            <person name="Martin F."/>
        </authorList>
    </citation>
    <scope>NUCLEOTIDE SEQUENCE</scope>
    <source>
        <strain evidence="1">HHB10654</strain>
    </source>
</reference>
<reference evidence="1" key="2">
    <citation type="journal article" date="2022" name="New Phytol.">
        <title>Evolutionary transition to the ectomycorrhizal habit in the genomes of a hyperdiverse lineage of mushroom-forming fungi.</title>
        <authorList>
            <person name="Looney B."/>
            <person name="Miyauchi S."/>
            <person name="Morin E."/>
            <person name="Drula E."/>
            <person name="Courty P.E."/>
            <person name="Kohler A."/>
            <person name="Kuo A."/>
            <person name="LaButti K."/>
            <person name="Pangilinan J."/>
            <person name="Lipzen A."/>
            <person name="Riley R."/>
            <person name="Andreopoulos W."/>
            <person name="He G."/>
            <person name="Johnson J."/>
            <person name="Nolan M."/>
            <person name="Tritt A."/>
            <person name="Barry K.W."/>
            <person name="Grigoriev I.V."/>
            <person name="Nagy L.G."/>
            <person name="Hibbett D."/>
            <person name="Henrissat B."/>
            <person name="Matheny P.B."/>
            <person name="Labbe J."/>
            <person name="Martin F.M."/>
        </authorList>
    </citation>
    <scope>NUCLEOTIDE SEQUENCE</scope>
    <source>
        <strain evidence="1">HHB10654</strain>
    </source>
</reference>
<sequence length="1165" mass="127484">MMQCLSSSRACGCCCFSHGHAQRGSCQRRSASAACFKSSNAPTHPPSISLSFPPPSSSCASSTSPLVMPVNGPAAHVVHTSSRAPPPWRLTKVMNMHDLSRDDDFLSHLLVEKLGTRGIPLLVHKMDPTRRLPKTNPEDLMGIVRRLVLAKAHVHNAIRGAVDELLCLSSVRYYTKIFSQKELNAFATHASRYFELYLPTGSIEIAHTQRYSHRTGKSELCILATRNLAPGAVLSELKGSMADLTDAEDQELKRTDRRHTYGGIRRDFSVIHSKQLKKNHLFLGPARFVNHDCDNNCELFREGRYITFRVIKPIAIGEEVTAHYGDGYFGRGNRDCLCETCERRGVGGYGPRPTEPDDVSDGTSSDVEVDAEEESTPEVNVNERRTRRGVYAVIAESDDSSENQDQDEADDALEPIEQEGAIKLEAEVEPEASSDLTSLASSRSSLVNGLPVNGIMTPEPDRRNSALSDWSSSITPQPAGAARRRPTPLRFESVISTRAQKARAAQQQLVTPPLSDDTASLAESASAPAHMTRASARLDKGKGKEKGSISASMEPEVVSRVLRGRQSLRASAQVEDVKSRSRAKGKEKEKEKEEEETAKSKLKAKAKAKDLDPSVPHCVTCTNILPIISLDQEIVWGDFDNVAGGSGKGKKKDMQECPRCLRHFAIYGQSWPYRTAAQAAAFMPTPRESTPSEPTTRNSTHKLLHAVDKKLAATAVATSAPGVLKRRRDESAVGVSQSKRRKSMPARPLVRRPMPGRPRGMKEILRGGRSRSGRTQMPSVKVREGEDPPKRKRGRPRLYPRPEPAHSATPVTAPVPAAKPKKMPIAKTAPVTASAPPVLPALVSDPVLMDTAEQEGSTSSSAPLSTTSSGVRTAKSRAVDDQPRESNGRFGKKATTNGMYVRRRFGVVPPSRRTRAQRAEERARPQRDESMSDSGDDGEDTKRARDEEDEDESTHQTKRSRSGYGASTSRIPVDDDEDLASSSFRGLHKSMGSGLFYSPNPMSFARRKWAATSSPLDGEASVADKAATSTDDEEYDFDGPVTPEDDPILPGAPPHAEIVDHDDLERVDPIDVSQDEGFLITVPRRSLLSGALWKPSPVNFATRRWSSTTPISSDNVDVQVRKASVQRVRGNEHSSRPPWMQDATSSTPWEFFDPESASSSGEEVC</sequence>